<name>A0A0D3C3R3_BRAOL</name>
<accession>A0A0D3C3R3</accession>
<dbReference type="Gramene" id="Bo4g179330.1">
    <property type="protein sequence ID" value="Bo4g179330.1"/>
    <property type="gene ID" value="Bo4g179330"/>
</dbReference>
<keyword evidence="2" id="KW-1185">Reference proteome</keyword>
<dbReference type="Proteomes" id="UP000032141">
    <property type="component" value="Chromosome C4"/>
</dbReference>
<evidence type="ECO:0000313" key="1">
    <source>
        <dbReference type="EnsemblPlants" id="Bo4g179330.1"/>
    </source>
</evidence>
<protein>
    <submittedName>
        <fullName evidence="1">Uncharacterized protein</fullName>
    </submittedName>
</protein>
<reference evidence="1" key="2">
    <citation type="submission" date="2015-03" db="UniProtKB">
        <authorList>
            <consortium name="EnsemblPlants"/>
        </authorList>
    </citation>
    <scope>IDENTIFICATION</scope>
</reference>
<organism evidence="1 2">
    <name type="scientific">Brassica oleracea var. oleracea</name>
    <dbReference type="NCBI Taxonomy" id="109376"/>
    <lineage>
        <taxon>Eukaryota</taxon>
        <taxon>Viridiplantae</taxon>
        <taxon>Streptophyta</taxon>
        <taxon>Embryophyta</taxon>
        <taxon>Tracheophyta</taxon>
        <taxon>Spermatophyta</taxon>
        <taxon>Magnoliopsida</taxon>
        <taxon>eudicotyledons</taxon>
        <taxon>Gunneridae</taxon>
        <taxon>Pentapetalae</taxon>
        <taxon>rosids</taxon>
        <taxon>malvids</taxon>
        <taxon>Brassicales</taxon>
        <taxon>Brassicaceae</taxon>
        <taxon>Brassiceae</taxon>
        <taxon>Brassica</taxon>
    </lineage>
</organism>
<dbReference type="HOGENOM" id="CLU_2515773_0_0_1"/>
<dbReference type="EnsemblPlants" id="Bo4g179330.1">
    <property type="protein sequence ID" value="Bo4g179330.1"/>
    <property type="gene ID" value="Bo4g179330"/>
</dbReference>
<evidence type="ECO:0000313" key="2">
    <source>
        <dbReference type="Proteomes" id="UP000032141"/>
    </source>
</evidence>
<proteinExistence type="predicted"/>
<sequence>MLPVNLLPVASKMLIESGRIGISPSKQFLPIAKIFTDEFTETSTGPPKPVIELFVTITEIACKKRTHSGFIQKQDGPNNGPNEKY</sequence>
<dbReference type="AlphaFoldDB" id="A0A0D3C3R3"/>
<reference evidence="1 2" key="1">
    <citation type="journal article" date="2014" name="Genome Biol.">
        <title>Transcriptome and methylome profiling reveals relics of genome dominance in the mesopolyploid Brassica oleracea.</title>
        <authorList>
            <person name="Parkin I.A."/>
            <person name="Koh C."/>
            <person name="Tang H."/>
            <person name="Robinson S.J."/>
            <person name="Kagale S."/>
            <person name="Clarke W.E."/>
            <person name="Town C.D."/>
            <person name="Nixon J."/>
            <person name="Krishnakumar V."/>
            <person name="Bidwell S.L."/>
            <person name="Denoeud F."/>
            <person name="Belcram H."/>
            <person name="Links M.G."/>
            <person name="Just J."/>
            <person name="Clarke C."/>
            <person name="Bender T."/>
            <person name="Huebert T."/>
            <person name="Mason A.S."/>
            <person name="Pires J.C."/>
            <person name="Barker G."/>
            <person name="Moore J."/>
            <person name="Walley P.G."/>
            <person name="Manoli S."/>
            <person name="Batley J."/>
            <person name="Edwards D."/>
            <person name="Nelson M.N."/>
            <person name="Wang X."/>
            <person name="Paterson A.H."/>
            <person name="King G."/>
            <person name="Bancroft I."/>
            <person name="Chalhoub B."/>
            <person name="Sharpe A.G."/>
        </authorList>
    </citation>
    <scope>NUCLEOTIDE SEQUENCE</scope>
    <source>
        <strain evidence="1 2">cv. TO1000</strain>
    </source>
</reference>